<dbReference type="PROSITE" id="PS51704">
    <property type="entry name" value="GP_PDE"/>
    <property type="match status" value="1"/>
</dbReference>
<reference evidence="1 2" key="1">
    <citation type="journal article" date="2010" name="Int. J. Syst. Evol. Microbiol.">
        <title>Vagococcus penaei sp. nov., isolated from spoilage microbiota of cooked shrimp (Penaeus vannamei).</title>
        <authorList>
            <person name="Jaffres E."/>
            <person name="Prevost H."/>
            <person name="Rossero A."/>
            <person name="Joffraud J.J."/>
            <person name="Dousset X."/>
        </authorList>
    </citation>
    <scope>NUCLEOTIDE SEQUENCE [LARGE SCALE GENOMIC DNA]</scope>
    <source>
        <strain evidence="1 2">CD276</strain>
    </source>
</reference>
<accession>A0A1Q2D848</accession>
<organism evidence="1 2">
    <name type="scientific">Vagococcus penaei</name>
    <dbReference type="NCBI Taxonomy" id="633807"/>
    <lineage>
        <taxon>Bacteria</taxon>
        <taxon>Bacillati</taxon>
        <taxon>Bacillota</taxon>
        <taxon>Bacilli</taxon>
        <taxon>Lactobacillales</taxon>
        <taxon>Enterococcaceae</taxon>
        <taxon>Vagococcus</taxon>
    </lineage>
</organism>
<dbReference type="GO" id="GO:0006629">
    <property type="term" value="P:lipid metabolic process"/>
    <property type="evidence" value="ECO:0007669"/>
    <property type="project" value="InterPro"/>
</dbReference>
<dbReference type="OrthoDB" id="384721at2"/>
<dbReference type="InterPro" id="IPR030395">
    <property type="entry name" value="GP_PDE_dom"/>
</dbReference>
<protein>
    <submittedName>
        <fullName evidence="1">Glycerophosphodiester phosphodiesterase</fullName>
    </submittedName>
</protein>
<gene>
    <name evidence="1" type="ORF">BW732_09935</name>
</gene>
<dbReference type="PANTHER" id="PTHR46211">
    <property type="entry name" value="GLYCEROPHOSPHORYL DIESTER PHOSPHODIESTERASE"/>
    <property type="match status" value="1"/>
</dbReference>
<dbReference type="InterPro" id="IPR017946">
    <property type="entry name" value="PLC-like_Pdiesterase_TIM-brl"/>
</dbReference>
<evidence type="ECO:0000313" key="2">
    <source>
        <dbReference type="Proteomes" id="UP000188246"/>
    </source>
</evidence>
<dbReference type="PANTHER" id="PTHR46211:SF8">
    <property type="entry name" value="PHOSPHODIESTERASE"/>
    <property type="match status" value="1"/>
</dbReference>
<dbReference type="KEGG" id="vpi:BW732_09935"/>
<dbReference type="Pfam" id="PF10110">
    <property type="entry name" value="GPDPase_memb"/>
    <property type="match status" value="1"/>
</dbReference>
<sequence length="598" mass="69247">MKELLNNFRRTRHFLAGTKAYFRDVVLVHLLIIFVLTPFLASTTQFILNQGGIAYISYDNFGDILIHHPLVFIGLISILLLMILLVFFEFTFLIQSIYFIQIRQPVSLKQLIYGTFQQVKKLNLGKIVFFFFYFFLILPISGIKFNTELLSKLEIPTFILDVIFENRVPIIALVIASYILLVYLAIRLIFALPEMIFNDCGFKEAIQKSWRETKNNFLRILMQFAVIMGSISLLTVLSYTLIIFLQAFIETSFTSYSLTSATVLMTIMQFVWLLNTVLSTVGIFFVIIDYMENHHFLPKPPRWYRLESKATTRFKWFKIGATLILFIGLFATIGLANQDYLKQPGQDHPLTISHRGVDNQNAVQNSIEALKLTHETSQPDYVEMDIQETKDHQFVVYHDFKLKALTGIPKKPYEMNLADLTKLTVTEKGQSARLVSFDDYLKVANEIGQKLLIEFKTTKHDSPDMVKRFTEMYREKILENGHIFQALDFDIVEKLKLEGSNFYVGYVMPFSIVGPPKGLMDFYSIEYTTLNTNFITSAHNENKKVYVWTPNDEDTMSRMMFYGVDGIITDRVKLLSKVMRQDQVSYSDKMLYLLIGIG</sequence>
<dbReference type="Gene3D" id="3.20.20.190">
    <property type="entry name" value="Phosphatidylinositol (PI) phosphodiesterase"/>
    <property type="match status" value="1"/>
</dbReference>
<dbReference type="EMBL" id="CP019609">
    <property type="protein sequence ID" value="AQP54491.1"/>
    <property type="molecule type" value="Genomic_DNA"/>
</dbReference>
<dbReference type="GO" id="GO:0008081">
    <property type="term" value="F:phosphoric diester hydrolase activity"/>
    <property type="evidence" value="ECO:0007669"/>
    <property type="project" value="InterPro"/>
</dbReference>
<evidence type="ECO:0000313" key="1">
    <source>
        <dbReference type="EMBL" id="AQP54491.1"/>
    </source>
</evidence>
<dbReference type="RefSeq" id="WP_077276573.1">
    <property type="nucleotide sequence ID" value="NZ_CP019609.1"/>
</dbReference>
<dbReference type="Proteomes" id="UP000188246">
    <property type="component" value="Chromosome"/>
</dbReference>
<dbReference type="Pfam" id="PF03009">
    <property type="entry name" value="GDPD"/>
    <property type="match status" value="2"/>
</dbReference>
<keyword evidence="2" id="KW-1185">Reference proteome</keyword>
<dbReference type="SUPFAM" id="SSF51695">
    <property type="entry name" value="PLC-like phosphodiesterases"/>
    <property type="match status" value="1"/>
</dbReference>
<dbReference type="STRING" id="633807.BW732_09935"/>
<proteinExistence type="predicted"/>
<name>A0A1Q2D848_9ENTE</name>
<dbReference type="CDD" id="cd08579">
    <property type="entry name" value="GDPD_memb_like"/>
    <property type="match status" value="1"/>
</dbReference>
<dbReference type="AlphaFoldDB" id="A0A1Q2D848"/>
<dbReference type="InterPro" id="IPR018476">
    <property type="entry name" value="GlyceroP-diester-Pdiesterase_M"/>
</dbReference>